<keyword evidence="5" id="KW-0816">Tricarboxylic acid cycle</keyword>
<keyword evidence="7 13" id="KW-0809">Transit peptide</keyword>
<dbReference type="FunFam" id="3.20.19.10:FF:000002">
    <property type="entry name" value="Aconitate hydratase, mitochondrial"/>
    <property type="match status" value="1"/>
</dbReference>
<dbReference type="Gene3D" id="3.20.19.10">
    <property type="entry name" value="Aconitase, domain 4"/>
    <property type="match status" value="1"/>
</dbReference>
<evidence type="ECO:0000313" key="17">
    <source>
        <dbReference type="Proteomes" id="UP000750711"/>
    </source>
</evidence>
<dbReference type="PANTHER" id="PTHR43160:SF3">
    <property type="entry name" value="ACONITATE HYDRATASE, MITOCHONDRIAL"/>
    <property type="match status" value="1"/>
</dbReference>
<dbReference type="SUPFAM" id="SSF52016">
    <property type="entry name" value="LeuD/IlvD-like"/>
    <property type="match status" value="1"/>
</dbReference>
<feature type="domain" description="Aconitase A/isopropylmalate dehydratase small subunit swivel" evidence="15">
    <location>
        <begin position="540"/>
        <end position="668"/>
    </location>
</feature>
<name>A0A9P8RT25_9PEZI</name>
<keyword evidence="9 13" id="KW-0411">Iron-sulfur</keyword>
<evidence type="ECO:0000256" key="6">
    <source>
        <dbReference type="ARBA" id="ARBA00022723"/>
    </source>
</evidence>
<evidence type="ECO:0000256" key="9">
    <source>
        <dbReference type="ARBA" id="ARBA00023014"/>
    </source>
</evidence>
<dbReference type="PROSITE" id="PS00450">
    <property type="entry name" value="ACONITASE_1"/>
    <property type="match status" value="1"/>
</dbReference>
<comment type="cofactor">
    <cofactor evidence="13">
        <name>[4Fe-4S] cluster</name>
        <dbReference type="ChEBI" id="CHEBI:49883"/>
    </cofactor>
    <text evidence="13">Binds 1 [4Fe-4S] cluster per subunit.</text>
</comment>
<dbReference type="Proteomes" id="UP000750711">
    <property type="component" value="Unassembled WGS sequence"/>
</dbReference>
<evidence type="ECO:0000256" key="4">
    <source>
        <dbReference type="ARBA" id="ARBA00015940"/>
    </source>
</evidence>
<dbReference type="EMBL" id="JAGHQM010000073">
    <property type="protein sequence ID" value="KAH0565648.1"/>
    <property type="molecule type" value="Genomic_DNA"/>
</dbReference>
<dbReference type="InterPro" id="IPR036008">
    <property type="entry name" value="Aconitase_4Fe-4S_dom"/>
</dbReference>
<dbReference type="Gene3D" id="3.30.499.10">
    <property type="entry name" value="Aconitase, domain 3"/>
    <property type="match status" value="2"/>
</dbReference>
<dbReference type="NCBIfam" id="NF005558">
    <property type="entry name" value="PRK07229.1"/>
    <property type="match status" value="1"/>
</dbReference>
<dbReference type="GO" id="GO:0005739">
    <property type="term" value="C:mitochondrion"/>
    <property type="evidence" value="ECO:0007669"/>
    <property type="project" value="UniProtKB-SubCell"/>
</dbReference>
<dbReference type="InterPro" id="IPR050926">
    <property type="entry name" value="Aconitase/IPM_isomerase"/>
</dbReference>
<dbReference type="InterPro" id="IPR015932">
    <property type="entry name" value="Aconitase_dom2"/>
</dbReference>
<evidence type="ECO:0000259" key="14">
    <source>
        <dbReference type="Pfam" id="PF00330"/>
    </source>
</evidence>
<dbReference type="CDD" id="cd01584">
    <property type="entry name" value="AcnA_Mitochondrial"/>
    <property type="match status" value="1"/>
</dbReference>
<dbReference type="SUPFAM" id="SSF53732">
    <property type="entry name" value="Aconitase iron-sulfur domain"/>
    <property type="match status" value="1"/>
</dbReference>
<keyword evidence="10 13" id="KW-0496">Mitochondrion</keyword>
<keyword evidence="17" id="KW-1185">Reference proteome</keyword>
<dbReference type="InterPro" id="IPR001030">
    <property type="entry name" value="Acoase/IPM_deHydtase_lsu_aba"/>
</dbReference>
<dbReference type="InterPro" id="IPR000573">
    <property type="entry name" value="AconitaseA/IPMdHydase_ssu_swvl"/>
</dbReference>
<evidence type="ECO:0000313" key="16">
    <source>
        <dbReference type="EMBL" id="KAH0565648.1"/>
    </source>
</evidence>
<evidence type="ECO:0000256" key="10">
    <source>
        <dbReference type="ARBA" id="ARBA00023128"/>
    </source>
</evidence>
<dbReference type="InterPro" id="IPR015928">
    <property type="entry name" value="Aconitase/3IPM_dehydase_swvl"/>
</dbReference>
<dbReference type="PROSITE" id="PS01244">
    <property type="entry name" value="ACONITASE_2"/>
    <property type="match status" value="1"/>
</dbReference>
<dbReference type="GO" id="GO:0051539">
    <property type="term" value="F:4 iron, 4 sulfur cluster binding"/>
    <property type="evidence" value="ECO:0007669"/>
    <property type="project" value="UniProtKB-UniRule"/>
</dbReference>
<dbReference type="GO" id="GO:0006099">
    <property type="term" value="P:tricarboxylic acid cycle"/>
    <property type="evidence" value="ECO:0007669"/>
    <property type="project" value="UniProtKB-KW"/>
</dbReference>
<gene>
    <name evidence="16" type="ORF">GP486_000958</name>
</gene>
<dbReference type="Pfam" id="PF00694">
    <property type="entry name" value="Aconitase_C"/>
    <property type="match status" value="1"/>
</dbReference>
<dbReference type="AlphaFoldDB" id="A0A9P8RT25"/>
<dbReference type="GO" id="GO:0003994">
    <property type="term" value="F:aconitate hydratase activity"/>
    <property type="evidence" value="ECO:0007669"/>
    <property type="project" value="UniProtKB-EC"/>
</dbReference>
<keyword evidence="6 13" id="KW-0479">Metal-binding</keyword>
<comment type="caution">
    <text evidence="16">The sequence shown here is derived from an EMBL/GenBank/DDBJ whole genome shotgun (WGS) entry which is preliminary data.</text>
</comment>
<dbReference type="GO" id="GO:0005829">
    <property type="term" value="C:cytosol"/>
    <property type="evidence" value="ECO:0007669"/>
    <property type="project" value="TreeGrafter"/>
</dbReference>
<evidence type="ECO:0000256" key="5">
    <source>
        <dbReference type="ARBA" id="ARBA00022532"/>
    </source>
</evidence>
<evidence type="ECO:0000256" key="2">
    <source>
        <dbReference type="ARBA" id="ARBA00004717"/>
    </source>
</evidence>
<evidence type="ECO:0000256" key="13">
    <source>
        <dbReference type="RuleBase" id="RU362107"/>
    </source>
</evidence>
<dbReference type="PANTHER" id="PTHR43160">
    <property type="entry name" value="ACONITATE HYDRATASE B"/>
    <property type="match status" value="1"/>
</dbReference>
<comment type="pathway">
    <text evidence="2">Carbohydrate metabolism; tricarboxylic acid cycle; isocitrate from oxaloacetate: step 2/2.</text>
</comment>
<dbReference type="PRINTS" id="PR00415">
    <property type="entry name" value="ACONITASE"/>
</dbReference>
<protein>
    <recommendedName>
        <fullName evidence="4 13">Aconitate hydratase, mitochondrial</fullName>
        <shortName evidence="13">Aconitase</shortName>
        <ecNumber evidence="13">4.2.1.-</ecNumber>
    </recommendedName>
</protein>
<dbReference type="InterPro" id="IPR018136">
    <property type="entry name" value="Aconitase_4Fe-4S_BS"/>
</dbReference>
<evidence type="ECO:0000256" key="11">
    <source>
        <dbReference type="ARBA" id="ARBA00023239"/>
    </source>
</evidence>
<evidence type="ECO:0000259" key="15">
    <source>
        <dbReference type="Pfam" id="PF00694"/>
    </source>
</evidence>
<dbReference type="GO" id="GO:0046872">
    <property type="term" value="F:metal ion binding"/>
    <property type="evidence" value="ECO:0007669"/>
    <property type="project" value="UniProtKB-UniRule"/>
</dbReference>
<comment type="similarity">
    <text evidence="3 13">Belongs to the aconitase/IPM isomerase family.</text>
</comment>
<evidence type="ECO:0000256" key="12">
    <source>
        <dbReference type="ARBA" id="ARBA00023501"/>
    </source>
</evidence>
<evidence type="ECO:0000256" key="8">
    <source>
        <dbReference type="ARBA" id="ARBA00023004"/>
    </source>
</evidence>
<feature type="domain" description="Aconitase/3-isopropylmalate dehydratase large subunit alpha/beta/alpha" evidence="14">
    <location>
        <begin position="24"/>
        <end position="460"/>
    </location>
</feature>
<comment type="subcellular location">
    <subcellularLocation>
        <location evidence="1 13">Mitochondrion</location>
    </subcellularLocation>
</comment>
<proteinExistence type="inferred from homology"/>
<reference evidence="16" key="1">
    <citation type="submission" date="2021-03" db="EMBL/GenBank/DDBJ databases">
        <title>Comparative genomics and phylogenomic investigation of the class Geoglossomycetes provide insights into ecological specialization and systematics.</title>
        <authorList>
            <person name="Melie T."/>
            <person name="Pirro S."/>
            <person name="Miller A.N."/>
            <person name="Quandt A."/>
        </authorList>
    </citation>
    <scope>NUCLEOTIDE SEQUENCE</scope>
    <source>
        <strain evidence="16">CAQ_001_2017</strain>
    </source>
</reference>
<dbReference type="Pfam" id="PF00330">
    <property type="entry name" value="Aconitase"/>
    <property type="match status" value="1"/>
</dbReference>
<organism evidence="16 17">
    <name type="scientific">Trichoglossum hirsutum</name>
    <dbReference type="NCBI Taxonomy" id="265104"/>
    <lineage>
        <taxon>Eukaryota</taxon>
        <taxon>Fungi</taxon>
        <taxon>Dikarya</taxon>
        <taxon>Ascomycota</taxon>
        <taxon>Pezizomycotina</taxon>
        <taxon>Geoglossomycetes</taxon>
        <taxon>Geoglossales</taxon>
        <taxon>Geoglossaceae</taxon>
        <taxon>Trichoglossum</taxon>
    </lineage>
</organism>
<dbReference type="InterPro" id="IPR006248">
    <property type="entry name" value="Aconitase_mito-like"/>
</dbReference>
<dbReference type="NCBIfam" id="TIGR01340">
    <property type="entry name" value="aconitase_mito"/>
    <property type="match status" value="1"/>
</dbReference>
<dbReference type="FunFam" id="3.30.499.10:FF:000004">
    <property type="entry name" value="Aconitate hydratase, mitochondrial"/>
    <property type="match status" value="1"/>
</dbReference>
<dbReference type="Gene3D" id="3.40.1060.10">
    <property type="entry name" value="Aconitase, Domain 2"/>
    <property type="match status" value="1"/>
</dbReference>
<dbReference type="InterPro" id="IPR015931">
    <property type="entry name" value="Acnase/IPM_dHydase_lsu_aba_1/3"/>
</dbReference>
<keyword evidence="11 13" id="KW-0456">Lyase</keyword>
<dbReference type="FunFam" id="3.40.1060.10:FF:000001">
    <property type="entry name" value="Aconitate hydratase, mitochondrial"/>
    <property type="match status" value="1"/>
</dbReference>
<evidence type="ECO:0000256" key="7">
    <source>
        <dbReference type="ARBA" id="ARBA00022946"/>
    </source>
</evidence>
<keyword evidence="8 13" id="KW-0408">Iron</keyword>
<accession>A0A9P8RT25</accession>
<evidence type="ECO:0000256" key="3">
    <source>
        <dbReference type="ARBA" id="ARBA00007185"/>
    </source>
</evidence>
<sequence length="738" mass="79978">MFPKMSENLAIVRSRLNRPLTYAEKILYSHLDDPHGQDIERGKSYLKLRPDRVALQDATAQMAILQFMSAGMPSVATPTTVHCDHLIEAQIGGEKDLARAQDINKEVYDFLSSSCAKYNIGFWRPGSGIIHQIVLENYAFPGGLMIGTDSHTPNAGGLGMCAIGVGGADAVDVMANLPWELKAPKITGVRLSGELSGWTAPKDIILKVAGILTVKGGTGSIIEYHGPGVNTLSSTGMGTICNMGAEIGATTSVFPFNDSMYNYLAATKRKAIGDFARAYAQELHEDKGAEYDELIELNLSELEPHINGPFTPDLATPISKFKEAVETNKWPSELKVGLIGSCTNSSYEDMSRAASIARDALNHGLKAKSMFTVTPGSEQIRATVERDGQLETLEEFGGLILANACGPCIGQWDRRDVKKGEPNSIVSSYNRNFTGRNDANPATHAFVTSPDLVVALTLAGTLNFNPLTDTLKDKDGNDFLLAQPTGDGLPAAGYDPGRDTYQAPPTDRISISVAVSPTSDRLQILQPFNPWDGKDAIGVPILIKAKGKTTTDHISMAGPWLKYRGHLDNISNNMLIGAINAANGEANKVKNVTTGEFDAVPATARDYKKKGIKWVVIGDWNYGEGSSREHAALEPRHLGGLAIITRSFARIHETNLKKQGMLPLTFVNPEDYDRINPDDTVDLLCTELAVGKPMTLRVRTKDGKTWETELSHTFNESQIQWFKDGSALNTMAKAAASK</sequence>
<evidence type="ECO:0000256" key="1">
    <source>
        <dbReference type="ARBA" id="ARBA00004173"/>
    </source>
</evidence>
<dbReference type="EC" id="4.2.1.-" evidence="13"/>
<comment type="catalytic activity">
    <reaction evidence="12">
        <text>citrate = D-threo-isocitrate</text>
        <dbReference type="Rhea" id="RHEA:10336"/>
        <dbReference type="ChEBI" id="CHEBI:15562"/>
        <dbReference type="ChEBI" id="CHEBI:16947"/>
        <dbReference type="EC" id="4.2.1.3"/>
    </reaction>
</comment>
<dbReference type="FunFam" id="3.30.499.10:FF:000003">
    <property type="entry name" value="Aconitate hydratase, mitochondrial"/>
    <property type="match status" value="1"/>
</dbReference>